<dbReference type="PIRSF" id="PIRSF002181">
    <property type="entry name" value="Ribosomal_L13"/>
    <property type="match status" value="1"/>
</dbReference>
<keyword evidence="3 5" id="KW-0687">Ribonucleoprotein</keyword>
<evidence type="ECO:0000256" key="5">
    <source>
        <dbReference type="HAMAP-Rule" id="MF_01366"/>
    </source>
</evidence>
<comment type="caution">
    <text evidence="6">The sequence shown here is derived from an EMBL/GenBank/DDBJ whole genome shotgun (WGS) entry which is preliminary data.</text>
</comment>
<accession>A0A7V3ZUL3</accession>
<dbReference type="CDD" id="cd00392">
    <property type="entry name" value="Ribosomal_L13"/>
    <property type="match status" value="1"/>
</dbReference>
<organism evidence="6">
    <name type="scientific">candidate division WOR-3 bacterium</name>
    <dbReference type="NCBI Taxonomy" id="2052148"/>
    <lineage>
        <taxon>Bacteria</taxon>
        <taxon>Bacteria division WOR-3</taxon>
    </lineage>
</organism>
<dbReference type="SUPFAM" id="SSF52161">
    <property type="entry name" value="Ribosomal protein L13"/>
    <property type="match status" value="1"/>
</dbReference>
<dbReference type="PANTHER" id="PTHR11545:SF2">
    <property type="entry name" value="LARGE RIBOSOMAL SUBUNIT PROTEIN UL13M"/>
    <property type="match status" value="1"/>
</dbReference>
<evidence type="ECO:0000256" key="3">
    <source>
        <dbReference type="ARBA" id="ARBA00023274"/>
    </source>
</evidence>
<dbReference type="Gene3D" id="3.90.1180.10">
    <property type="entry name" value="Ribosomal protein L13"/>
    <property type="match status" value="1"/>
</dbReference>
<protein>
    <recommendedName>
        <fullName evidence="4 5">Large ribosomal subunit protein uL13</fullName>
    </recommendedName>
</protein>
<dbReference type="PANTHER" id="PTHR11545">
    <property type="entry name" value="RIBOSOMAL PROTEIN L13"/>
    <property type="match status" value="1"/>
</dbReference>
<dbReference type="HAMAP" id="MF_01366">
    <property type="entry name" value="Ribosomal_uL13"/>
    <property type="match status" value="1"/>
</dbReference>
<dbReference type="GO" id="GO:0017148">
    <property type="term" value="P:negative regulation of translation"/>
    <property type="evidence" value="ECO:0007669"/>
    <property type="project" value="TreeGrafter"/>
</dbReference>
<dbReference type="EMBL" id="DTDR01000055">
    <property type="protein sequence ID" value="HGK63342.1"/>
    <property type="molecule type" value="Genomic_DNA"/>
</dbReference>
<dbReference type="Pfam" id="PF00572">
    <property type="entry name" value="Ribosomal_L13"/>
    <property type="match status" value="1"/>
</dbReference>
<dbReference type="InterPro" id="IPR005822">
    <property type="entry name" value="Ribosomal_uL13"/>
</dbReference>
<dbReference type="FunFam" id="3.90.1180.10:FF:000001">
    <property type="entry name" value="50S ribosomal protein L13"/>
    <property type="match status" value="1"/>
</dbReference>
<dbReference type="GO" id="GO:0003735">
    <property type="term" value="F:structural constituent of ribosome"/>
    <property type="evidence" value="ECO:0007669"/>
    <property type="project" value="InterPro"/>
</dbReference>
<evidence type="ECO:0000256" key="2">
    <source>
        <dbReference type="ARBA" id="ARBA00022980"/>
    </source>
</evidence>
<name>A0A7V3ZUL3_UNCW3</name>
<sequence>MKTTIITDKKMVERKWWLVDAKDKILGRLASKIAFLLMGKHKPYYTPHIDCGDFVIVINASQIKVTGKKEKKKIYYWHTGYPGGLKSMTFEEMMKKNPKKVIELAVKRMLPKNRLLKFRLRRLKIYLDDKHHHEAQKKLIVEAKL</sequence>
<proteinExistence type="inferred from homology"/>
<evidence type="ECO:0000256" key="4">
    <source>
        <dbReference type="ARBA" id="ARBA00035201"/>
    </source>
</evidence>
<keyword evidence="2 5" id="KW-0689">Ribosomal protein</keyword>
<comment type="subunit">
    <text evidence="5">Part of the 50S ribosomal subunit.</text>
</comment>
<dbReference type="GO" id="GO:0003729">
    <property type="term" value="F:mRNA binding"/>
    <property type="evidence" value="ECO:0007669"/>
    <property type="project" value="TreeGrafter"/>
</dbReference>
<dbReference type="GO" id="GO:0022625">
    <property type="term" value="C:cytosolic large ribosomal subunit"/>
    <property type="evidence" value="ECO:0007669"/>
    <property type="project" value="TreeGrafter"/>
</dbReference>
<comment type="function">
    <text evidence="5">This protein is one of the early assembly proteins of the 50S ribosomal subunit, although it is not seen to bind rRNA by itself. It is important during the early stages of 50S assembly.</text>
</comment>
<reference evidence="6" key="1">
    <citation type="journal article" date="2020" name="mSystems">
        <title>Genome- and Community-Level Interaction Insights into Carbon Utilization and Element Cycling Functions of Hydrothermarchaeota in Hydrothermal Sediment.</title>
        <authorList>
            <person name="Zhou Z."/>
            <person name="Liu Y."/>
            <person name="Xu W."/>
            <person name="Pan J."/>
            <person name="Luo Z.H."/>
            <person name="Li M."/>
        </authorList>
    </citation>
    <scope>NUCLEOTIDE SEQUENCE [LARGE SCALE GENOMIC DNA]</scope>
    <source>
        <strain evidence="6">SpSt-697</strain>
    </source>
</reference>
<dbReference type="NCBIfam" id="TIGR01066">
    <property type="entry name" value="rplM_bact"/>
    <property type="match status" value="1"/>
</dbReference>
<comment type="similarity">
    <text evidence="1 5">Belongs to the universal ribosomal protein uL13 family.</text>
</comment>
<evidence type="ECO:0000313" key="6">
    <source>
        <dbReference type="EMBL" id="HGK63342.1"/>
    </source>
</evidence>
<evidence type="ECO:0000256" key="1">
    <source>
        <dbReference type="ARBA" id="ARBA00006227"/>
    </source>
</evidence>
<dbReference type="GO" id="GO:0006412">
    <property type="term" value="P:translation"/>
    <property type="evidence" value="ECO:0007669"/>
    <property type="project" value="UniProtKB-UniRule"/>
</dbReference>
<dbReference type="InterPro" id="IPR005823">
    <property type="entry name" value="Ribosomal_uL13_bac-type"/>
</dbReference>
<gene>
    <name evidence="5" type="primary">rplM</name>
    <name evidence="6" type="ORF">ENU74_01900</name>
</gene>
<dbReference type="InterPro" id="IPR036899">
    <property type="entry name" value="Ribosomal_uL13_sf"/>
</dbReference>
<dbReference type="AlphaFoldDB" id="A0A7V3ZUL3"/>